<dbReference type="PANTHER" id="PTHR30126:SF2">
    <property type="entry name" value="HTH-TYPE TRANSCRIPTIONAL REGULATOR YJIE"/>
    <property type="match status" value="1"/>
</dbReference>
<feature type="domain" description="HTH lysR-type" evidence="5">
    <location>
        <begin position="1"/>
        <end position="58"/>
    </location>
</feature>
<dbReference type="GO" id="GO:0000976">
    <property type="term" value="F:transcription cis-regulatory region binding"/>
    <property type="evidence" value="ECO:0007669"/>
    <property type="project" value="TreeGrafter"/>
</dbReference>
<dbReference type="GO" id="GO:0003700">
    <property type="term" value="F:DNA-binding transcription factor activity"/>
    <property type="evidence" value="ECO:0007669"/>
    <property type="project" value="InterPro"/>
</dbReference>
<evidence type="ECO:0000256" key="3">
    <source>
        <dbReference type="ARBA" id="ARBA00023125"/>
    </source>
</evidence>
<dbReference type="Gene3D" id="1.10.10.10">
    <property type="entry name" value="Winged helix-like DNA-binding domain superfamily/Winged helix DNA-binding domain"/>
    <property type="match status" value="1"/>
</dbReference>
<keyword evidence="2" id="KW-0805">Transcription regulation</keyword>
<dbReference type="InterPro" id="IPR036388">
    <property type="entry name" value="WH-like_DNA-bd_sf"/>
</dbReference>
<keyword evidence="4" id="KW-0804">Transcription</keyword>
<dbReference type="Gene3D" id="3.40.190.10">
    <property type="entry name" value="Periplasmic binding protein-like II"/>
    <property type="match status" value="2"/>
</dbReference>
<keyword evidence="3 6" id="KW-0238">DNA-binding</keyword>
<dbReference type="RefSeq" id="WP_073194702.1">
    <property type="nucleotide sequence ID" value="NZ_FRBN01000002.1"/>
</dbReference>
<evidence type="ECO:0000313" key="7">
    <source>
        <dbReference type="Proteomes" id="UP000184191"/>
    </source>
</evidence>
<name>A0A1M6VZY2_9RHOB</name>
<dbReference type="Proteomes" id="UP000184191">
    <property type="component" value="Unassembled WGS sequence"/>
</dbReference>
<dbReference type="InterPro" id="IPR000847">
    <property type="entry name" value="LysR_HTH_N"/>
</dbReference>
<dbReference type="SUPFAM" id="SSF53850">
    <property type="entry name" value="Periplasmic binding protein-like II"/>
    <property type="match status" value="1"/>
</dbReference>
<sequence length="301" mass="33795">MDINWLRDFVCLGRTLNFTRAAEERNITQSAFSRRIKSLENWLGEPLIDRATYPVRLSPGGEAFLPIAQDTIAQLTEARQAIRQTASADARFQRFAVLHAISLNFLSPRLGALEAAHPDLRTRVISDSLSTCCQLLAEGSCEFLMYYRHQDVAPVMDETQFVRKDIGRETLLPVAEASVATRKGWYLPGKTGQDIPYLSYDPNTFLGTVVDQIIGDRTTSLVQRYRDALAEALKRRAMGGSGVAWLPESSVTQELASGQLVRVGGRDWQARMTISLFCSPDKLDETGRLIWESFPEISWTY</sequence>
<gene>
    <name evidence="6" type="ORF">SAMN05444414_10222</name>
</gene>
<dbReference type="Pfam" id="PF03466">
    <property type="entry name" value="LysR_substrate"/>
    <property type="match status" value="1"/>
</dbReference>
<keyword evidence="7" id="KW-1185">Reference proteome</keyword>
<evidence type="ECO:0000256" key="2">
    <source>
        <dbReference type="ARBA" id="ARBA00023015"/>
    </source>
</evidence>
<dbReference type="SUPFAM" id="SSF46785">
    <property type="entry name" value="Winged helix' DNA-binding domain"/>
    <property type="match status" value="1"/>
</dbReference>
<dbReference type="AlphaFoldDB" id="A0A1M6VZY2"/>
<dbReference type="OrthoDB" id="528082at2"/>
<evidence type="ECO:0000313" key="6">
    <source>
        <dbReference type="EMBL" id="SHK86896.1"/>
    </source>
</evidence>
<dbReference type="EMBL" id="FRBN01000002">
    <property type="protein sequence ID" value="SHK86896.1"/>
    <property type="molecule type" value="Genomic_DNA"/>
</dbReference>
<dbReference type="CDD" id="cd05466">
    <property type="entry name" value="PBP2_LTTR_substrate"/>
    <property type="match status" value="1"/>
</dbReference>
<proteinExistence type="inferred from homology"/>
<reference evidence="7" key="1">
    <citation type="submission" date="2016-11" db="EMBL/GenBank/DDBJ databases">
        <authorList>
            <person name="Varghese N."/>
            <person name="Submissions S."/>
        </authorList>
    </citation>
    <scope>NUCLEOTIDE SEQUENCE [LARGE SCALE GENOMIC DNA]</scope>
    <source>
        <strain evidence="7">DSM 29327</strain>
    </source>
</reference>
<evidence type="ECO:0000259" key="5">
    <source>
        <dbReference type="PROSITE" id="PS50931"/>
    </source>
</evidence>
<dbReference type="PRINTS" id="PR00039">
    <property type="entry name" value="HTHLYSR"/>
</dbReference>
<comment type="similarity">
    <text evidence="1">Belongs to the LysR transcriptional regulatory family.</text>
</comment>
<dbReference type="Pfam" id="PF00126">
    <property type="entry name" value="HTH_1"/>
    <property type="match status" value="1"/>
</dbReference>
<dbReference type="PROSITE" id="PS50931">
    <property type="entry name" value="HTH_LYSR"/>
    <property type="match status" value="1"/>
</dbReference>
<protein>
    <submittedName>
        <fullName evidence="6">DNA-binding transcriptional regulator, LysR family</fullName>
    </submittedName>
</protein>
<evidence type="ECO:0000256" key="1">
    <source>
        <dbReference type="ARBA" id="ARBA00009437"/>
    </source>
</evidence>
<dbReference type="InterPro" id="IPR005119">
    <property type="entry name" value="LysR_subst-bd"/>
</dbReference>
<dbReference type="PANTHER" id="PTHR30126">
    <property type="entry name" value="HTH-TYPE TRANSCRIPTIONAL REGULATOR"/>
    <property type="match status" value="1"/>
</dbReference>
<dbReference type="STRING" id="1054996.SAMN05444414_10222"/>
<evidence type="ECO:0000256" key="4">
    <source>
        <dbReference type="ARBA" id="ARBA00023163"/>
    </source>
</evidence>
<dbReference type="InterPro" id="IPR036390">
    <property type="entry name" value="WH_DNA-bd_sf"/>
</dbReference>
<accession>A0A1M6VZY2</accession>
<organism evidence="6 7">
    <name type="scientific">Roseovarius marisflavi</name>
    <dbReference type="NCBI Taxonomy" id="1054996"/>
    <lineage>
        <taxon>Bacteria</taxon>
        <taxon>Pseudomonadati</taxon>
        <taxon>Pseudomonadota</taxon>
        <taxon>Alphaproteobacteria</taxon>
        <taxon>Rhodobacterales</taxon>
        <taxon>Roseobacteraceae</taxon>
        <taxon>Roseovarius</taxon>
    </lineage>
</organism>